<dbReference type="Proteomes" id="UP000239326">
    <property type="component" value="Chromosome"/>
</dbReference>
<organism evidence="8 9">
    <name type="scientific">Simplicispira suum</name>
    <dbReference type="NCBI Taxonomy" id="2109915"/>
    <lineage>
        <taxon>Bacteria</taxon>
        <taxon>Pseudomonadati</taxon>
        <taxon>Pseudomonadota</taxon>
        <taxon>Betaproteobacteria</taxon>
        <taxon>Burkholderiales</taxon>
        <taxon>Comamonadaceae</taxon>
        <taxon>Simplicispira</taxon>
    </lineage>
</organism>
<dbReference type="SUPFAM" id="SSF50118">
    <property type="entry name" value="Cell growth inhibitor/plasmid maintenance toxic component"/>
    <property type="match status" value="1"/>
</dbReference>
<proteinExistence type="inferred from homology"/>
<gene>
    <name evidence="8" type="ORF">C6571_12925</name>
</gene>
<dbReference type="InterPro" id="IPR011067">
    <property type="entry name" value="Plasmid_toxin/cell-grow_inhib"/>
</dbReference>
<evidence type="ECO:0000256" key="7">
    <source>
        <dbReference type="ARBA" id="ARBA00033135"/>
    </source>
</evidence>
<evidence type="ECO:0000256" key="5">
    <source>
        <dbReference type="ARBA" id="ARBA00023163"/>
    </source>
</evidence>
<evidence type="ECO:0000256" key="3">
    <source>
        <dbReference type="ARBA" id="ARBA00022491"/>
    </source>
</evidence>
<keyword evidence="9" id="KW-1185">Reference proteome</keyword>
<accession>A0A2S0N1P2</accession>
<dbReference type="RefSeq" id="WP_106447045.1">
    <property type="nucleotide sequence ID" value="NZ_CP027669.1"/>
</dbReference>
<dbReference type="Pfam" id="PF01845">
    <property type="entry name" value="CcdB"/>
    <property type="match status" value="1"/>
</dbReference>
<dbReference type="OrthoDB" id="9813510at2"/>
<keyword evidence="4" id="KW-0805">Transcription regulation</keyword>
<name>A0A2S0N1P2_9BURK</name>
<reference evidence="8 9" key="1">
    <citation type="submission" date="2018-03" db="EMBL/GenBank/DDBJ databases">
        <title>Genome sequencing of Simplicispira sp.</title>
        <authorList>
            <person name="Kim S.-J."/>
            <person name="Heo J."/>
            <person name="Kwon S.-W."/>
        </authorList>
    </citation>
    <scope>NUCLEOTIDE SEQUENCE [LARGE SCALE GENOMIC DNA]</scope>
    <source>
        <strain evidence="8 9">SC1-8</strain>
    </source>
</reference>
<dbReference type="GO" id="GO:0008657">
    <property type="term" value="F:DNA topoisomerase type II (double strand cut, ATP-hydrolyzing) inhibitor activity"/>
    <property type="evidence" value="ECO:0007669"/>
    <property type="project" value="InterPro"/>
</dbReference>
<sequence>MARFDIYPNPIEPDRADFPFVLEIQSDLLYQFAERVCVPLARPGAFPGMTARFNPAIVVSHHTVHLHPLGIAVFLQSELRQSCNSAKAQMLEIETALDMLLRGY</sequence>
<evidence type="ECO:0000256" key="1">
    <source>
        <dbReference type="ARBA" id="ARBA00005230"/>
    </source>
</evidence>
<dbReference type="KEGG" id="simp:C6571_12925"/>
<dbReference type="InterPro" id="IPR002712">
    <property type="entry name" value="CcdB"/>
</dbReference>
<evidence type="ECO:0000256" key="2">
    <source>
        <dbReference type="ARBA" id="ARBA00015075"/>
    </source>
</evidence>
<keyword evidence="3" id="KW-0678">Repressor</keyword>
<evidence type="ECO:0000256" key="6">
    <source>
        <dbReference type="ARBA" id="ARBA00029628"/>
    </source>
</evidence>
<evidence type="ECO:0000313" key="9">
    <source>
        <dbReference type="Proteomes" id="UP000239326"/>
    </source>
</evidence>
<dbReference type="GO" id="GO:0006276">
    <property type="term" value="P:plasmid maintenance"/>
    <property type="evidence" value="ECO:0007669"/>
    <property type="project" value="InterPro"/>
</dbReference>
<keyword evidence="5" id="KW-0804">Transcription</keyword>
<protein>
    <recommendedName>
        <fullName evidence="2">Toxin CcdB</fullName>
    </recommendedName>
    <alternativeName>
        <fullName evidence="7">Cytotoxic protein CcdB</fullName>
    </alternativeName>
    <alternativeName>
        <fullName evidence="6">Protein LetD</fullName>
    </alternativeName>
</protein>
<dbReference type="Gene3D" id="2.30.30.110">
    <property type="match status" value="1"/>
</dbReference>
<evidence type="ECO:0000313" key="8">
    <source>
        <dbReference type="EMBL" id="AVO42068.1"/>
    </source>
</evidence>
<evidence type="ECO:0000256" key="4">
    <source>
        <dbReference type="ARBA" id="ARBA00023015"/>
    </source>
</evidence>
<dbReference type="AlphaFoldDB" id="A0A2S0N1P2"/>
<comment type="similarity">
    <text evidence="1">Belongs to the CcdB toxin family.</text>
</comment>
<dbReference type="EMBL" id="CP027669">
    <property type="protein sequence ID" value="AVO42068.1"/>
    <property type="molecule type" value="Genomic_DNA"/>
</dbReference>